<evidence type="ECO:0000313" key="10">
    <source>
        <dbReference type="Proteomes" id="UP000195871"/>
    </source>
</evidence>
<feature type="region of interest" description="Disordered" evidence="6">
    <location>
        <begin position="172"/>
        <end position="196"/>
    </location>
</feature>
<evidence type="ECO:0000313" key="8">
    <source>
        <dbReference type="EMBL" id="OUT21048.1"/>
    </source>
</evidence>
<evidence type="ECO:0000256" key="1">
    <source>
        <dbReference type="ARBA" id="ARBA00003777"/>
    </source>
</evidence>
<dbReference type="GO" id="GO:0071013">
    <property type="term" value="C:catalytic step 2 spliceosome"/>
    <property type="evidence" value="ECO:0007669"/>
    <property type="project" value="TreeGrafter"/>
</dbReference>
<dbReference type="VEuPathDB" id="FungiDB:C5L36_0B07860"/>
<protein>
    <recommendedName>
        <fullName evidence="3">Pre-mRNA-splicing factor CWC15</fullName>
    </recommendedName>
</protein>
<feature type="compositionally biased region" description="Acidic residues" evidence="6">
    <location>
        <begin position="112"/>
        <end position="134"/>
    </location>
</feature>
<feature type="compositionally biased region" description="Basic and acidic residues" evidence="6">
    <location>
        <begin position="7"/>
        <end position="19"/>
    </location>
</feature>
<keyword evidence="5" id="KW-0508">mRNA splicing</keyword>
<evidence type="ECO:0000256" key="4">
    <source>
        <dbReference type="ARBA" id="ARBA00022664"/>
    </source>
</evidence>
<feature type="compositionally biased region" description="Basic and acidic residues" evidence="6">
    <location>
        <begin position="53"/>
        <end position="65"/>
    </location>
</feature>
<dbReference type="PANTHER" id="PTHR12718">
    <property type="entry name" value="CELL CYCLE CONTROL PROTEIN CWF15"/>
    <property type="match status" value="1"/>
</dbReference>
<name>A0A099P2W7_PICKU</name>
<comment type="caution">
    <text evidence="7">The sequence shown here is derived from an EMBL/GenBank/DDBJ whole genome shotgun (WGS) entry which is preliminary data.</text>
</comment>
<dbReference type="InterPro" id="IPR006973">
    <property type="entry name" value="Cwf_Cwc_15"/>
</dbReference>
<reference evidence="9" key="1">
    <citation type="journal article" date="2014" name="Microb. Cell Fact.">
        <title>Exploiting Issatchenkia orientalis SD108 for succinic acid production.</title>
        <authorList>
            <person name="Xiao H."/>
            <person name="Shao Z."/>
            <person name="Jiang Y."/>
            <person name="Dole S."/>
            <person name="Zhao H."/>
        </authorList>
    </citation>
    <scope>NUCLEOTIDE SEQUENCE [LARGE SCALE GENOMIC DNA]</scope>
    <source>
        <strain evidence="9">SD108</strain>
    </source>
</reference>
<evidence type="ECO:0000313" key="7">
    <source>
        <dbReference type="EMBL" id="KGK38547.1"/>
    </source>
</evidence>
<dbReference type="EMBL" id="JQFK01000018">
    <property type="protein sequence ID" value="KGK38547.1"/>
    <property type="molecule type" value="Genomic_DNA"/>
</dbReference>
<dbReference type="GO" id="GO:0045292">
    <property type="term" value="P:mRNA cis splicing, via spliceosome"/>
    <property type="evidence" value="ECO:0007669"/>
    <property type="project" value="TreeGrafter"/>
</dbReference>
<evidence type="ECO:0000256" key="2">
    <source>
        <dbReference type="ARBA" id="ARBA00006644"/>
    </source>
</evidence>
<comment type="function">
    <text evidence="1">Involved in pre-mRNA splicing.</text>
</comment>
<gene>
    <name evidence="8" type="ORF">CAS74_004046</name>
    <name evidence="7" type="ORF">JL09_g2249</name>
</gene>
<dbReference type="Proteomes" id="UP000195871">
    <property type="component" value="Unassembled WGS sequence"/>
</dbReference>
<dbReference type="EMBL" id="NHMM01000006">
    <property type="protein sequence ID" value="OUT21048.1"/>
    <property type="molecule type" value="Genomic_DNA"/>
</dbReference>
<dbReference type="GO" id="GO:0003723">
    <property type="term" value="F:RNA binding"/>
    <property type="evidence" value="ECO:0007669"/>
    <property type="project" value="TreeGrafter"/>
</dbReference>
<dbReference type="AlphaFoldDB" id="A0A099P2W7"/>
<feature type="region of interest" description="Disordered" evidence="6">
    <location>
        <begin position="1"/>
        <end position="134"/>
    </location>
</feature>
<comment type="similarity">
    <text evidence="2">Belongs to the CWC15 family.</text>
</comment>
<evidence type="ECO:0000313" key="9">
    <source>
        <dbReference type="Proteomes" id="UP000029867"/>
    </source>
</evidence>
<evidence type="ECO:0000256" key="5">
    <source>
        <dbReference type="ARBA" id="ARBA00023187"/>
    </source>
</evidence>
<sequence>MTGAHRPTFDHAMGKEKKISSSITHKRALPSHSKLKFRNKKQKRYSEFEESDTDHKLEHENDSKTNELIIKIPDSLSEHNGRRVVSPDSMDDNSRKSDTIVRHSGLDKQEGNEEEIAEESVEESEDESDDEEELLREMSLIKKEREQALLRKKQEDVESKALVSNPLLRLKSKEAEQPQRKSWRVAKPMAKSTKVSQVDRYTNDTLKSDYHKEFLDKYVKN</sequence>
<evidence type="ECO:0000256" key="3">
    <source>
        <dbReference type="ARBA" id="ARBA00020693"/>
    </source>
</evidence>
<dbReference type="PANTHER" id="PTHR12718:SF2">
    <property type="entry name" value="SPLICEOSOME-ASSOCIATED PROTEIN CWC15 HOMOLOG"/>
    <property type="match status" value="1"/>
</dbReference>
<accession>A0A099P2W7</accession>
<keyword evidence="4" id="KW-0507">mRNA processing</keyword>
<dbReference type="Pfam" id="PF04889">
    <property type="entry name" value="Cwf_Cwc_15"/>
    <property type="match status" value="1"/>
</dbReference>
<proteinExistence type="inferred from homology"/>
<organism evidence="7 9">
    <name type="scientific">Pichia kudriavzevii</name>
    <name type="common">Yeast</name>
    <name type="synonym">Issatchenkia orientalis</name>
    <dbReference type="NCBI Taxonomy" id="4909"/>
    <lineage>
        <taxon>Eukaryota</taxon>
        <taxon>Fungi</taxon>
        <taxon>Dikarya</taxon>
        <taxon>Ascomycota</taxon>
        <taxon>Saccharomycotina</taxon>
        <taxon>Pichiomycetes</taxon>
        <taxon>Pichiales</taxon>
        <taxon>Pichiaceae</taxon>
        <taxon>Pichia</taxon>
    </lineage>
</organism>
<reference evidence="7" key="2">
    <citation type="submission" date="2014-08" db="EMBL/GenBank/DDBJ databases">
        <title>Exploiting Issatchenkia orientalis SD108 for Succinic Acid Production.</title>
        <authorList>
            <person name="Xiao H."/>
            <person name="Shao Z."/>
            <person name="Jiang Y."/>
            <person name="Dole S."/>
            <person name="Zhao H."/>
        </authorList>
    </citation>
    <scope>NUCLEOTIDE SEQUENCE [LARGE SCALE GENOMIC DNA]</scope>
    <source>
        <strain evidence="7">SD108</strain>
    </source>
</reference>
<feature type="compositionally biased region" description="Basic and acidic residues" evidence="6">
    <location>
        <begin position="92"/>
        <end position="111"/>
    </location>
</feature>
<dbReference type="eggNOG" id="KOG3228">
    <property type="taxonomic scope" value="Eukaryota"/>
</dbReference>
<reference evidence="8 10" key="3">
    <citation type="submission" date="2017-05" db="EMBL/GenBank/DDBJ databases">
        <title>The Genome Sequence of Candida krusei Ckrusei653.</title>
        <authorList>
            <person name="Cuomo C."/>
            <person name="Forche A."/>
            <person name="Young S."/>
            <person name="Abouelleil A."/>
            <person name="Cao P."/>
            <person name="Chapman S."/>
            <person name="Cusick C."/>
            <person name="Shea T."/>
            <person name="Nusbaum C."/>
            <person name="Birren B."/>
        </authorList>
    </citation>
    <scope>NUCLEOTIDE SEQUENCE [LARGE SCALE GENOMIC DNA]</scope>
    <source>
        <strain evidence="8 10">Ckrusei653</strain>
    </source>
</reference>
<dbReference type="HOGENOM" id="CLU_068312_0_1_1"/>
<dbReference type="Proteomes" id="UP000029867">
    <property type="component" value="Unassembled WGS sequence"/>
</dbReference>
<evidence type="ECO:0000256" key="6">
    <source>
        <dbReference type="SAM" id="MobiDB-lite"/>
    </source>
</evidence>
<feature type="compositionally biased region" description="Basic residues" evidence="6">
    <location>
        <begin position="24"/>
        <end position="43"/>
    </location>
</feature>